<evidence type="ECO:0000256" key="4">
    <source>
        <dbReference type="ARBA" id="ARBA00022989"/>
    </source>
</evidence>
<keyword evidence="3 6" id="KW-0812">Transmembrane</keyword>
<feature type="transmembrane region" description="Helical" evidence="6">
    <location>
        <begin position="517"/>
        <end position="539"/>
    </location>
</feature>
<accession>A0ABS4SC90</accession>
<dbReference type="Pfam" id="PF02687">
    <property type="entry name" value="FtsX"/>
    <property type="match status" value="1"/>
</dbReference>
<dbReference type="Proteomes" id="UP001519294">
    <property type="component" value="Unassembled WGS sequence"/>
</dbReference>
<keyword evidence="6" id="KW-0813">Transport</keyword>
<dbReference type="RefSeq" id="WP_226371649.1">
    <property type="nucleotide sequence ID" value="NZ_JAGIKX010000043.1"/>
</dbReference>
<dbReference type="PANTHER" id="PTHR46795">
    <property type="entry name" value="ABC TRANSPORTER PERMEASE-RELATED-RELATED"/>
    <property type="match status" value="1"/>
</dbReference>
<feature type="transmembrane region" description="Helical" evidence="6">
    <location>
        <begin position="196"/>
        <end position="215"/>
    </location>
</feature>
<evidence type="ECO:0000256" key="5">
    <source>
        <dbReference type="ARBA" id="ARBA00023136"/>
    </source>
</evidence>
<feature type="transmembrane region" description="Helical" evidence="6">
    <location>
        <begin position="21"/>
        <end position="42"/>
    </location>
</feature>
<dbReference type="InterPro" id="IPR052536">
    <property type="entry name" value="ABC-4_Integral_Memb_Prot"/>
</dbReference>
<evidence type="ECO:0000256" key="1">
    <source>
        <dbReference type="ARBA" id="ARBA00004651"/>
    </source>
</evidence>
<keyword evidence="5 6" id="KW-0472">Membrane</keyword>
<keyword evidence="4 6" id="KW-1133">Transmembrane helix</keyword>
<sequence length="637" mass="74026">MTFKQFAFNNVKRNSRAYLSYFVSCVFAVTVFFMYAAVVFHPDIAETELQRIVQRGVFLSEFIIYGFSFLFVLYSTSAFIKSRKKEYGLLTTFGISKSQLNQMLILENTIIGCVAIIVGLLVGALLLKVFLMILSLVLGLDEILPFYISMEAIGLTAFLFFIMFEFNSIIVVWSLRTNAIMDVFRGTTKAKKEPNFSWILSILSLSTIGYAYYLAYTANMMSMMWRMFPILALIIPGTYFLFTQLSIACTNLLKRSKHYYYRYLNLLIISDFTYKLKDNARLLFFSAILSAVAFTSSGVIYGLFQSVITETERFIPQDVSIVSQSNVDKDEFQKEINRIKKEFRKANIDFTSAVINSVRTEAYTDTNNWKEAEQHTFFSFSNYRKLTEMSQQTSTFQPTSNTGYLLINDFLSQIRLETPKKLSFEFDHQLLDIKLKTANTNNNLFTSFPIIISDDLYNRLYERSSEDEIYYNYIMHIPNWINHKEKTKTILDSVDFEVAYPESKAEFYVNMKDSMSYSFFFGIFISVLFFLVAGSILYFRLYQNIDKDLDHFHSLYRLGLTESEMKKIITKQLGFLFFIPFFVAVIHASFAFKALQNMLASSILLPSIVVIMAYFIVHFINFIFIRKLYTAKLKKAM</sequence>
<feature type="transmembrane region" description="Helical" evidence="6">
    <location>
        <begin position="573"/>
        <end position="592"/>
    </location>
</feature>
<name>A0ABS4SC90_9BACI</name>
<dbReference type="PIRSF" id="PIRSF018968">
    <property type="entry name" value="ABC_permease_BceB"/>
    <property type="match status" value="1"/>
</dbReference>
<protein>
    <submittedName>
        <fullName evidence="9">ABC transport system permease protein</fullName>
    </submittedName>
</protein>
<evidence type="ECO:0000313" key="9">
    <source>
        <dbReference type="EMBL" id="MBP2258947.1"/>
    </source>
</evidence>
<dbReference type="EMBL" id="JAGIKX010000043">
    <property type="protein sequence ID" value="MBP2258947.1"/>
    <property type="molecule type" value="Genomic_DNA"/>
</dbReference>
<feature type="transmembrane region" description="Helical" evidence="6">
    <location>
        <begin position="152"/>
        <end position="175"/>
    </location>
</feature>
<dbReference type="InterPro" id="IPR027022">
    <property type="entry name" value="ABC_permease_BceB-typ"/>
</dbReference>
<feature type="transmembrane region" description="Helical" evidence="6">
    <location>
        <begin position="62"/>
        <end position="80"/>
    </location>
</feature>
<proteinExistence type="inferred from homology"/>
<evidence type="ECO:0000256" key="3">
    <source>
        <dbReference type="ARBA" id="ARBA00022692"/>
    </source>
</evidence>
<evidence type="ECO:0000256" key="6">
    <source>
        <dbReference type="PIRNR" id="PIRNR018968"/>
    </source>
</evidence>
<comment type="subcellular location">
    <subcellularLocation>
        <location evidence="1 6">Cell membrane</location>
        <topology evidence="1 6">Multi-pass membrane protein</topology>
    </subcellularLocation>
</comment>
<feature type="transmembrane region" description="Helical" evidence="6">
    <location>
        <begin position="227"/>
        <end position="253"/>
    </location>
</feature>
<keyword evidence="7" id="KW-0175">Coiled coil</keyword>
<evidence type="ECO:0000259" key="8">
    <source>
        <dbReference type="Pfam" id="PF02687"/>
    </source>
</evidence>
<dbReference type="PANTHER" id="PTHR46795:SF1">
    <property type="entry name" value="ABC TRANSPORTER PERMEASE PROTEIN"/>
    <property type="match status" value="1"/>
</dbReference>
<feature type="coiled-coil region" evidence="7">
    <location>
        <begin position="322"/>
        <end position="349"/>
    </location>
</feature>
<evidence type="ECO:0000313" key="10">
    <source>
        <dbReference type="Proteomes" id="UP001519294"/>
    </source>
</evidence>
<keyword evidence="10" id="KW-1185">Reference proteome</keyword>
<comment type="caution">
    <text evidence="9">The sequence shown here is derived from an EMBL/GenBank/DDBJ whole genome shotgun (WGS) entry which is preliminary data.</text>
</comment>
<keyword evidence="2 6" id="KW-1003">Cell membrane</keyword>
<evidence type="ECO:0000256" key="7">
    <source>
        <dbReference type="SAM" id="Coils"/>
    </source>
</evidence>
<feature type="domain" description="ABC3 transporter permease C-terminal" evidence="8">
    <location>
        <begin position="62"/>
        <end position="177"/>
    </location>
</feature>
<feature type="transmembrane region" description="Helical" evidence="6">
    <location>
        <begin position="110"/>
        <end position="140"/>
    </location>
</feature>
<comment type="similarity">
    <text evidence="6">Belongs to the ABC-4 integral membrane protein family.</text>
</comment>
<feature type="transmembrane region" description="Helical" evidence="6">
    <location>
        <begin position="282"/>
        <end position="304"/>
    </location>
</feature>
<reference evidence="9 10" key="1">
    <citation type="submission" date="2021-03" db="EMBL/GenBank/DDBJ databases">
        <title>Genomic Encyclopedia of Type Strains, Phase IV (KMG-IV): sequencing the most valuable type-strain genomes for metagenomic binning, comparative biology and taxonomic classification.</title>
        <authorList>
            <person name="Goeker M."/>
        </authorList>
    </citation>
    <scope>NUCLEOTIDE SEQUENCE [LARGE SCALE GENOMIC DNA]</scope>
    <source>
        <strain evidence="9 10">DSM 25790</strain>
    </source>
</reference>
<organism evidence="9 10">
    <name type="scientific">Virgibacillus alimentarius</name>
    <dbReference type="NCBI Taxonomy" id="698769"/>
    <lineage>
        <taxon>Bacteria</taxon>
        <taxon>Bacillati</taxon>
        <taxon>Bacillota</taxon>
        <taxon>Bacilli</taxon>
        <taxon>Bacillales</taxon>
        <taxon>Bacillaceae</taxon>
        <taxon>Virgibacillus</taxon>
    </lineage>
</organism>
<evidence type="ECO:0000256" key="2">
    <source>
        <dbReference type="ARBA" id="ARBA00022475"/>
    </source>
</evidence>
<dbReference type="InterPro" id="IPR003838">
    <property type="entry name" value="ABC3_permease_C"/>
</dbReference>
<gene>
    <name evidence="9" type="ORF">J2Z81_002935</name>
</gene>
<feature type="transmembrane region" description="Helical" evidence="6">
    <location>
        <begin position="604"/>
        <end position="625"/>
    </location>
</feature>